<keyword evidence="6 8" id="KW-0804">Transcription</keyword>
<feature type="compositionally biased region" description="Polar residues" evidence="9">
    <location>
        <begin position="431"/>
        <end position="455"/>
    </location>
</feature>
<feature type="compositionally biased region" description="Basic and acidic residues" evidence="9">
    <location>
        <begin position="484"/>
        <end position="493"/>
    </location>
</feature>
<evidence type="ECO:0000256" key="8">
    <source>
        <dbReference type="RuleBase" id="RU364134"/>
    </source>
</evidence>
<accession>A0A4Q1BRH9</accession>
<comment type="function">
    <text evidence="8">Component of the SRB8-11 complex. The SRB8-11 complex is a regulatory module of the Mediator complex which is itself involved in regulation of basal and activated RNA polymerase II-dependent transcription. The SRB8-11 complex may be involved in the transcriptional repression of a subset of genes regulated by Mediator. It may inhibit the association of the Mediator complex with RNA polymerase II to form the holoenzyme complex.</text>
</comment>
<evidence type="ECO:0000313" key="12">
    <source>
        <dbReference type="Proteomes" id="UP000289152"/>
    </source>
</evidence>
<feature type="region of interest" description="Disordered" evidence="9">
    <location>
        <begin position="373"/>
        <end position="545"/>
    </location>
</feature>
<dbReference type="AlphaFoldDB" id="A0A4Q1BRH9"/>
<evidence type="ECO:0000313" key="11">
    <source>
        <dbReference type="EMBL" id="RXK40573.1"/>
    </source>
</evidence>
<keyword evidence="7 8" id="KW-0539">Nucleus</keyword>
<reference evidence="11 12" key="1">
    <citation type="submission" date="2016-06" db="EMBL/GenBank/DDBJ databases">
        <title>Evolution of pathogenesis and genome organization in the Tremellales.</title>
        <authorList>
            <person name="Cuomo C."/>
            <person name="Litvintseva A."/>
            <person name="Heitman J."/>
            <person name="Chen Y."/>
            <person name="Sun S."/>
            <person name="Springer D."/>
            <person name="Dromer F."/>
            <person name="Young S."/>
            <person name="Zeng Q."/>
            <person name="Chapman S."/>
            <person name="Gujja S."/>
            <person name="Saif S."/>
            <person name="Birren B."/>
        </authorList>
    </citation>
    <scope>NUCLEOTIDE SEQUENCE [LARGE SCALE GENOMIC DNA]</scope>
    <source>
        <strain evidence="11 12">ATCC 28783</strain>
    </source>
</reference>
<gene>
    <name evidence="11" type="ORF">M231_02225</name>
</gene>
<keyword evidence="3 8" id="KW-0678">Repressor</keyword>
<feature type="compositionally biased region" description="Gly residues" evidence="9">
    <location>
        <begin position="458"/>
        <end position="467"/>
    </location>
</feature>
<dbReference type="EMBL" id="SDIL01000017">
    <property type="protein sequence ID" value="RXK40573.1"/>
    <property type="molecule type" value="Genomic_DNA"/>
</dbReference>
<name>A0A4Q1BRH9_TREME</name>
<dbReference type="InParanoid" id="A0A4Q1BRH9"/>
<dbReference type="InterPro" id="IPR009401">
    <property type="entry name" value="Med13_C"/>
</dbReference>
<evidence type="ECO:0000256" key="7">
    <source>
        <dbReference type="ARBA" id="ARBA00023242"/>
    </source>
</evidence>
<keyword evidence="4 8" id="KW-0805">Transcription regulation</keyword>
<evidence type="ECO:0000256" key="4">
    <source>
        <dbReference type="ARBA" id="ARBA00023015"/>
    </source>
</evidence>
<comment type="subunit">
    <text evidence="8">Component of the SRB8-11 complex, which itself associates with the Mediator complex.</text>
</comment>
<evidence type="ECO:0000256" key="5">
    <source>
        <dbReference type="ARBA" id="ARBA00023159"/>
    </source>
</evidence>
<feature type="domain" description="Mediator complex subunit Med13 C-terminal" evidence="10">
    <location>
        <begin position="968"/>
        <end position="1157"/>
    </location>
</feature>
<dbReference type="Pfam" id="PF06333">
    <property type="entry name" value="Med13_C"/>
    <property type="match status" value="1"/>
</dbReference>
<protein>
    <recommendedName>
        <fullName evidence="8">Mediator of RNA polymerase II transcription subunit 13</fullName>
    </recommendedName>
    <alternativeName>
        <fullName evidence="8">Mediator complex subunit 13</fullName>
    </alternativeName>
</protein>
<dbReference type="GO" id="GO:0003712">
    <property type="term" value="F:transcription coregulator activity"/>
    <property type="evidence" value="ECO:0007669"/>
    <property type="project" value="InterPro"/>
</dbReference>
<proteinExistence type="inferred from homology"/>
<organism evidence="11 12">
    <name type="scientific">Tremella mesenterica</name>
    <name type="common">Jelly fungus</name>
    <dbReference type="NCBI Taxonomy" id="5217"/>
    <lineage>
        <taxon>Eukaryota</taxon>
        <taxon>Fungi</taxon>
        <taxon>Dikarya</taxon>
        <taxon>Basidiomycota</taxon>
        <taxon>Agaricomycotina</taxon>
        <taxon>Tremellomycetes</taxon>
        <taxon>Tremellales</taxon>
        <taxon>Tremellaceae</taxon>
        <taxon>Tremella</taxon>
    </lineage>
</organism>
<dbReference type="VEuPathDB" id="FungiDB:TREMEDRAFT_58289"/>
<dbReference type="GO" id="GO:0016592">
    <property type="term" value="C:mediator complex"/>
    <property type="evidence" value="ECO:0007669"/>
    <property type="project" value="InterPro"/>
</dbReference>
<evidence type="ECO:0000256" key="3">
    <source>
        <dbReference type="ARBA" id="ARBA00022491"/>
    </source>
</evidence>
<keyword evidence="5 8" id="KW-0010">Activator</keyword>
<comment type="similarity">
    <text evidence="2 8">Belongs to the Mediator complex subunit 13 family.</text>
</comment>
<dbReference type="STRING" id="5217.A0A4Q1BRH9"/>
<comment type="caution">
    <text evidence="11">The sequence shown here is derived from an EMBL/GenBank/DDBJ whole genome shotgun (WGS) entry which is preliminary data.</text>
</comment>
<feature type="compositionally biased region" description="Acidic residues" evidence="9">
    <location>
        <begin position="374"/>
        <end position="391"/>
    </location>
</feature>
<evidence type="ECO:0000256" key="9">
    <source>
        <dbReference type="SAM" id="MobiDB-lite"/>
    </source>
</evidence>
<evidence type="ECO:0000256" key="2">
    <source>
        <dbReference type="ARBA" id="ARBA00009354"/>
    </source>
</evidence>
<comment type="subcellular location">
    <subcellularLocation>
        <location evidence="1 8">Nucleus</location>
    </subcellularLocation>
</comment>
<evidence type="ECO:0000256" key="1">
    <source>
        <dbReference type="ARBA" id="ARBA00004123"/>
    </source>
</evidence>
<dbReference type="OrthoDB" id="103819at2759"/>
<dbReference type="GO" id="GO:0006357">
    <property type="term" value="P:regulation of transcription by RNA polymerase II"/>
    <property type="evidence" value="ECO:0007669"/>
    <property type="project" value="InterPro"/>
</dbReference>
<feature type="region of interest" description="Disordered" evidence="9">
    <location>
        <begin position="583"/>
        <end position="630"/>
    </location>
</feature>
<evidence type="ECO:0000256" key="6">
    <source>
        <dbReference type="ARBA" id="ARBA00023163"/>
    </source>
</evidence>
<evidence type="ECO:0000259" key="10">
    <source>
        <dbReference type="Pfam" id="PF06333"/>
    </source>
</evidence>
<keyword evidence="12" id="KW-1185">Reference proteome</keyword>
<dbReference type="Proteomes" id="UP000289152">
    <property type="component" value="Unassembled WGS sequence"/>
</dbReference>
<sequence>MDILRNKPALPTTSLVGNWILNTVSEIHYRSYSRIQDESKIGEPSNFKTGEQIGLGVRPVSKVGDGGESVLEEGWRNVNGSLTGERGVDKILDGFCGIIWKSRLWVFTSSGVEKGWPELEGLYGSKMFTIRPSDLLRCDDHDDKLHCLRAGICEVHFDLSQEQRDIWHAFKSAIIEKISWNTGKRIFMIPSSLMTPPLESSLWPLSDSRLLLTAHSRPNLSGSPLHTLMPLGLSAVFLDYLSLTPTQEQICSDAFSIALGTSWKSSKWEYDLCRRLRDEPSFDWSVYWVPLDSQSHDWTKGEGVITIWPTHLSTPPNQKSPRTFTQGKINPIVNIPSSSHLLDIASKIHDILAAQRKSPDQGIDVDVPDKTTELEIEPEPEPEPEPSDTESSEDKEQGSDLDDLFSATSSPIVEPFESVPPEPIPPLGQSIPPNSLENQSLAVAQSSNGSNNWQMSGVNGGGSGGVGEAAMITEDDFDFFDSPVDDKTVHPEEEQPMTVDRPQSPERPISPEVDNIPIRSPSNKVLSPEPPDVDVDRPESPPIETHIMKTSPLADIIPDPFSPISLDSAPYTRPALYSSIASGSTYTRKPTPGQKYDYASNWGLNSDSSSSSDMDETSDAPPTPRTEYDGDFDMTFHVTPTAPQHGHSQGEPITFRGHVCVGAEWVFLKDDPERLVAMAKPWDPSWKHTSTLPSGQTRRSFQGTPTQDQVRRLITIVTLDPLLSNVIFSRTTRALIPHSKSALTIGKHHSILPDLTEDGISLSELDIPEVDKSSTCDVVSTTYGQLRVNLAFHGHITNMSIAGLKLWRELGLEPAGGRKNFEAWIVIDGPDEWRVVAEKWADRFGESWEAHRLGKVCDADRRVVCVQPGKMVELAMELDTRTKDTSLIIFIFSHSIQTLNSLFSSKKSFHHKIPILLLPPSLLSPPTIPEGLLFDTYNSLPRHVRRIERDRTLPSTLPSSDKDLYMQHPSFTLVPDTPPKSILSLKWPVENHEVLDRDRIVHCAYSVDKTTGLVVACVMDDQGEQWQIQTWMVDGVSEVVGKVWDWVCGWHGSQGSSIEMAVVRMGEMSLEEYEAWKSYSSSTHPLTILTIPSLPPPPPSILSPPKPTNIPASTFTDPSSRLIDESLIGSFHPIAPRPIFFPLSPSIPSVPSSDPTFDRPFTEERGKGKEIFFPTFILSQSSPDAQTHVSTIYHIIAQNGRGIEEEEIKVKDRRSKLGKEYWRLTCLGRTRWGFEGGLPAHVECVRSALEIVEFLAPT</sequence>